<feature type="binding site" evidence="2">
    <location>
        <position position="162"/>
    </location>
    <ligand>
        <name>Mn(2+)</name>
        <dbReference type="ChEBI" id="CHEBI:29035"/>
        <label>2</label>
    </ligand>
</feature>
<feature type="domain" description="Peptidase M20 dimerisation" evidence="3">
    <location>
        <begin position="184"/>
        <end position="281"/>
    </location>
</feature>
<keyword evidence="2" id="KW-0479">Metal-binding</keyword>
<dbReference type="GO" id="GO:0016787">
    <property type="term" value="F:hydrolase activity"/>
    <property type="evidence" value="ECO:0007669"/>
    <property type="project" value="UniProtKB-KW"/>
</dbReference>
<dbReference type="InterPro" id="IPR002933">
    <property type="entry name" value="Peptidase_M20"/>
</dbReference>
<dbReference type="EMBL" id="QJTK01000019">
    <property type="protein sequence ID" value="PYF07192.1"/>
    <property type="molecule type" value="Genomic_DNA"/>
</dbReference>
<protein>
    <submittedName>
        <fullName evidence="4">Amidohydrolase</fullName>
    </submittedName>
</protein>
<gene>
    <name evidence="4" type="ORF">C8J30_11922</name>
</gene>
<dbReference type="SUPFAM" id="SSF53187">
    <property type="entry name" value="Zn-dependent exopeptidases"/>
    <property type="match status" value="1"/>
</dbReference>
<keyword evidence="5" id="KW-1185">Reference proteome</keyword>
<name>A0A318TQU1_9RHOB</name>
<dbReference type="NCBIfam" id="TIGR01891">
    <property type="entry name" value="amidohydrolases"/>
    <property type="match status" value="1"/>
</dbReference>
<reference evidence="4 5" key="1">
    <citation type="submission" date="2018-06" db="EMBL/GenBank/DDBJ databases">
        <title>Genomic Encyclopedia of Type Strains, Phase III (KMG-III): the genomes of soil and plant-associated and newly described type strains.</title>
        <authorList>
            <person name="Whitman W."/>
        </authorList>
    </citation>
    <scope>NUCLEOTIDE SEQUENCE [LARGE SCALE GENOMIC DNA]</scope>
    <source>
        <strain evidence="4 5">JA737</strain>
    </source>
</reference>
<dbReference type="Pfam" id="PF07687">
    <property type="entry name" value="M20_dimer"/>
    <property type="match status" value="1"/>
</dbReference>
<dbReference type="Gene3D" id="3.40.630.10">
    <property type="entry name" value="Zn peptidases"/>
    <property type="match status" value="1"/>
</dbReference>
<evidence type="ECO:0000313" key="4">
    <source>
        <dbReference type="EMBL" id="PYF07192.1"/>
    </source>
</evidence>
<dbReference type="InterPro" id="IPR017439">
    <property type="entry name" value="Amidohydrolase"/>
</dbReference>
<dbReference type="RefSeq" id="WP_110806965.1">
    <property type="nucleotide sequence ID" value="NZ_QJTK01000019.1"/>
</dbReference>
<dbReference type="PANTHER" id="PTHR11014:SF169">
    <property type="entry name" value="CLAN MH, FAMILY M20, PEPTIDASE T-LIKE METALLOPEPTIDASE"/>
    <property type="match status" value="1"/>
</dbReference>
<dbReference type="GO" id="GO:0046872">
    <property type="term" value="F:metal ion binding"/>
    <property type="evidence" value="ECO:0007669"/>
    <property type="project" value="UniProtKB-KW"/>
</dbReference>
<comment type="cofactor">
    <cofactor evidence="2">
        <name>Mn(2+)</name>
        <dbReference type="ChEBI" id="CHEBI:29035"/>
    </cofactor>
    <text evidence="2">The Mn(2+) ion enhances activity.</text>
</comment>
<dbReference type="OrthoDB" id="9777385at2"/>
<dbReference type="AlphaFoldDB" id="A0A318TQU1"/>
<feature type="binding site" evidence="2">
    <location>
        <position position="103"/>
    </location>
    <ligand>
        <name>Mn(2+)</name>
        <dbReference type="ChEBI" id="CHEBI:29035"/>
        <label>2</label>
    </ligand>
</feature>
<dbReference type="PIRSF" id="PIRSF005962">
    <property type="entry name" value="Pept_M20D_amidohydro"/>
    <property type="match status" value="1"/>
</dbReference>
<dbReference type="Gene3D" id="3.30.70.360">
    <property type="match status" value="1"/>
</dbReference>
<dbReference type="PANTHER" id="PTHR11014">
    <property type="entry name" value="PEPTIDASE M20 FAMILY MEMBER"/>
    <property type="match status" value="1"/>
</dbReference>
<sequence length="383" mass="39413">MQTRLSNADVIELTAWRQALHRAPEVSGAEAQTAQAVVSELTASRPDKLLTGLGGHGVAAIWEGAEPGPTVLIRCELDALPILETGTVAHRSEVPGKAHLCGHDGHMAILAGVARGLARQKPQRGRAVLLFQPAEEDGSGAAAVIADPRFAQIRPEIALALHNYPGLALGHGVVQPGPANCASRGIRIGLTGRTAHAAQPETGLSPAPALARLIERLPPLGTGGPVTDPAFSLVTITHARLGEPAFGIAPAEAELWATLRTQTDAGMAALVAATEAAVAEAATGLGVAISYHDIFTACTNAPEAVAILRAAMAAEAIPEGETEVPMRASEDFGRFGAVAASAMLLLGAGEDSPRLHNSDYDFPDSLIPLGAALFLRCLADQLG</sequence>
<dbReference type="SUPFAM" id="SSF55031">
    <property type="entry name" value="Bacterial exopeptidase dimerisation domain"/>
    <property type="match status" value="1"/>
</dbReference>
<dbReference type="InterPro" id="IPR036264">
    <property type="entry name" value="Bact_exopeptidase_dim_dom"/>
</dbReference>
<feature type="binding site" evidence="2">
    <location>
        <position position="136"/>
    </location>
    <ligand>
        <name>Mn(2+)</name>
        <dbReference type="ChEBI" id="CHEBI:29035"/>
        <label>2</label>
    </ligand>
</feature>
<proteinExistence type="predicted"/>
<feature type="binding site" evidence="2">
    <location>
        <position position="356"/>
    </location>
    <ligand>
        <name>Mn(2+)</name>
        <dbReference type="ChEBI" id="CHEBI:29035"/>
        <label>2</label>
    </ligand>
</feature>
<dbReference type="Pfam" id="PF01546">
    <property type="entry name" value="Peptidase_M20"/>
    <property type="match status" value="1"/>
</dbReference>
<evidence type="ECO:0000256" key="2">
    <source>
        <dbReference type="PIRSR" id="PIRSR005962-1"/>
    </source>
</evidence>
<keyword evidence="1 4" id="KW-0378">Hydrolase</keyword>
<evidence type="ECO:0000313" key="5">
    <source>
        <dbReference type="Proteomes" id="UP000247727"/>
    </source>
</evidence>
<feature type="binding site" evidence="2">
    <location>
        <position position="101"/>
    </location>
    <ligand>
        <name>Mn(2+)</name>
        <dbReference type="ChEBI" id="CHEBI:29035"/>
        <label>2</label>
    </ligand>
</feature>
<dbReference type="Proteomes" id="UP000247727">
    <property type="component" value="Unassembled WGS sequence"/>
</dbReference>
<organism evidence="4 5">
    <name type="scientific">Rhodobacter viridis</name>
    <dbReference type="NCBI Taxonomy" id="1054202"/>
    <lineage>
        <taxon>Bacteria</taxon>
        <taxon>Pseudomonadati</taxon>
        <taxon>Pseudomonadota</taxon>
        <taxon>Alphaproteobacteria</taxon>
        <taxon>Rhodobacterales</taxon>
        <taxon>Rhodobacter group</taxon>
        <taxon>Rhodobacter</taxon>
    </lineage>
</organism>
<evidence type="ECO:0000259" key="3">
    <source>
        <dbReference type="Pfam" id="PF07687"/>
    </source>
</evidence>
<keyword evidence="2" id="KW-0464">Manganese</keyword>
<comment type="caution">
    <text evidence="4">The sequence shown here is derived from an EMBL/GenBank/DDBJ whole genome shotgun (WGS) entry which is preliminary data.</text>
</comment>
<dbReference type="InterPro" id="IPR011650">
    <property type="entry name" value="Peptidase_M20_dimer"/>
</dbReference>
<evidence type="ECO:0000256" key="1">
    <source>
        <dbReference type="ARBA" id="ARBA00022801"/>
    </source>
</evidence>
<accession>A0A318TQU1</accession>